<evidence type="ECO:0000256" key="1">
    <source>
        <dbReference type="SAM" id="Coils"/>
    </source>
</evidence>
<gene>
    <name evidence="2" type="ORF">NCTC12965_02395</name>
</gene>
<name>A0A4V6KMV0_SERFO</name>
<protein>
    <recommendedName>
        <fullName evidence="3">Molecular chaperone DnaJ</fullName>
    </recommendedName>
</protein>
<dbReference type="EMBL" id="CABEEZ010000044">
    <property type="protein sequence ID" value="VTR26568.1"/>
    <property type="molecule type" value="Genomic_DNA"/>
</dbReference>
<evidence type="ECO:0008006" key="3">
    <source>
        <dbReference type="Google" id="ProtNLM"/>
    </source>
</evidence>
<reference evidence="2" key="1">
    <citation type="submission" date="2019-05" db="EMBL/GenBank/DDBJ databases">
        <authorList>
            <consortium name="Pathogen Informatics"/>
        </authorList>
    </citation>
    <scope>NUCLEOTIDE SEQUENCE [LARGE SCALE GENOMIC DNA]</scope>
    <source>
        <strain evidence="2">NCTC12965</strain>
    </source>
</reference>
<sequence>MRDMLESQLPFVQDISDEELRDLVREPHKFKAKIEETFANSAANEDEEFAEDEEEPLFDEFEEEALAARERRQQEITSLFSASAANRMYKQLAKVFHPDREMDETIKQEKHHLMVQLAQAKQNHDIWTIINLYQQHIDPNGGFEEKDLPEVNRLLAEQVITLKFDYRQKEYGSDPMTALLWSKFGDAKTPQALDKKLIRHANELKALLAEESEALEELTSLKVLKQHLAEREQEMEEDEMSFMAQMFK</sequence>
<evidence type="ECO:0000313" key="2">
    <source>
        <dbReference type="EMBL" id="VTR26568.1"/>
    </source>
</evidence>
<feature type="coiled-coil region" evidence="1">
    <location>
        <begin position="198"/>
        <end position="241"/>
    </location>
</feature>
<proteinExistence type="predicted"/>
<accession>A0A4V6KMV0</accession>
<dbReference type="AlphaFoldDB" id="A0A4V6KMV0"/>
<keyword evidence="1" id="KW-0175">Coiled coil</keyword>
<organism evidence="2">
    <name type="scientific">Serratia fonticola</name>
    <dbReference type="NCBI Taxonomy" id="47917"/>
    <lineage>
        <taxon>Bacteria</taxon>
        <taxon>Pseudomonadati</taxon>
        <taxon>Pseudomonadota</taxon>
        <taxon>Gammaproteobacteria</taxon>
        <taxon>Enterobacterales</taxon>
        <taxon>Yersiniaceae</taxon>
        <taxon>Serratia</taxon>
    </lineage>
</organism>